<name>A0A1B6IVI2_9HEMI</name>
<feature type="region of interest" description="Disordered" evidence="1">
    <location>
        <begin position="123"/>
        <end position="144"/>
    </location>
</feature>
<feature type="compositionally biased region" description="Basic and acidic residues" evidence="1">
    <location>
        <begin position="128"/>
        <end position="144"/>
    </location>
</feature>
<evidence type="ECO:0000313" key="2">
    <source>
        <dbReference type="EMBL" id="JAS90928.1"/>
    </source>
</evidence>
<reference evidence="2" key="1">
    <citation type="submission" date="2015-11" db="EMBL/GenBank/DDBJ databases">
        <title>De novo transcriptome assembly of four potential Pierce s Disease insect vectors from Arizona vineyards.</title>
        <authorList>
            <person name="Tassone E.E."/>
        </authorList>
    </citation>
    <scope>NUCLEOTIDE SEQUENCE</scope>
</reference>
<organism evidence="2">
    <name type="scientific">Homalodisca liturata</name>
    <dbReference type="NCBI Taxonomy" id="320908"/>
    <lineage>
        <taxon>Eukaryota</taxon>
        <taxon>Metazoa</taxon>
        <taxon>Ecdysozoa</taxon>
        <taxon>Arthropoda</taxon>
        <taxon>Hexapoda</taxon>
        <taxon>Insecta</taxon>
        <taxon>Pterygota</taxon>
        <taxon>Neoptera</taxon>
        <taxon>Paraneoptera</taxon>
        <taxon>Hemiptera</taxon>
        <taxon>Auchenorrhyncha</taxon>
        <taxon>Membracoidea</taxon>
        <taxon>Cicadellidae</taxon>
        <taxon>Cicadellinae</taxon>
        <taxon>Proconiini</taxon>
        <taxon>Homalodisca</taxon>
    </lineage>
</organism>
<dbReference type="AlphaFoldDB" id="A0A1B6IVI2"/>
<dbReference type="EMBL" id="GECU01016778">
    <property type="protein sequence ID" value="JAS90928.1"/>
    <property type="molecule type" value="Transcribed_RNA"/>
</dbReference>
<gene>
    <name evidence="2" type="ORF">g.3394</name>
</gene>
<protein>
    <submittedName>
        <fullName evidence="2">Uncharacterized protein</fullName>
    </submittedName>
</protein>
<feature type="non-terminal residue" evidence="2">
    <location>
        <position position="144"/>
    </location>
</feature>
<accession>A0A1B6IVI2</accession>
<proteinExistence type="predicted"/>
<feature type="non-terminal residue" evidence="2">
    <location>
        <position position="1"/>
    </location>
</feature>
<evidence type="ECO:0000256" key="1">
    <source>
        <dbReference type="SAM" id="MobiDB-lite"/>
    </source>
</evidence>
<sequence>SNHFTYANVLRSSADKLNSLTVINKFNEDNNIKIDSAVGEQNLTTAVNKPDFLSARKIREYNPMLPPAPVSKKITSGNVKHKFIKSAVVGTACESGVRQARLHGNNSMLNPVSVNSTTLSSVSAVRGVDYDTREPENEPSEPRR</sequence>